<dbReference type="InterPro" id="IPR005594">
    <property type="entry name" value="YadA_C"/>
</dbReference>
<evidence type="ECO:0000259" key="14">
    <source>
        <dbReference type="Pfam" id="PF05662"/>
    </source>
</evidence>
<comment type="caution">
    <text evidence="15">The sequence shown here is derived from an EMBL/GenBank/DDBJ whole genome shotgun (WGS) entry which is preliminary data.</text>
</comment>
<dbReference type="GO" id="GO:0015031">
    <property type="term" value="P:protein transport"/>
    <property type="evidence" value="ECO:0007669"/>
    <property type="project" value="UniProtKB-KW"/>
</dbReference>
<evidence type="ECO:0000313" key="15">
    <source>
        <dbReference type="EMBL" id="KWA62805.1"/>
    </source>
</evidence>
<keyword evidence="9" id="KW-0472">Membrane</keyword>
<dbReference type="InterPro" id="IPR008635">
    <property type="entry name" value="Coiled_stalk_dom"/>
</dbReference>
<feature type="domain" description="Trimeric autotransporter adhesin YadA-like stalk" evidence="14">
    <location>
        <begin position="609"/>
        <end position="648"/>
    </location>
</feature>
<feature type="domain" description="Trimeric autotransporter adhesin YadA-like stalk" evidence="14">
    <location>
        <begin position="482"/>
        <end position="521"/>
    </location>
</feature>
<dbReference type="InterPro" id="IPR008640">
    <property type="entry name" value="Adhesin_Head_dom"/>
</dbReference>
<evidence type="ECO:0000259" key="12">
    <source>
        <dbReference type="Pfam" id="PF03895"/>
    </source>
</evidence>
<reference evidence="15 16" key="1">
    <citation type="submission" date="2015-11" db="EMBL/GenBank/DDBJ databases">
        <title>Expanding the genomic diversity of Burkholderia species for the development of highly accurate diagnostics.</title>
        <authorList>
            <person name="Sahl J."/>
            <person name="Keim P."/>
            <person name="Wagner D."/>
        </authorList>
    </citation>
    <scope>NUCLEOTIDE SEQUENCE [LARGE SCALE GENOMIC DNA]</scope>
    <source>
        <strain evidence="15 16">MSMB1960WGS</strain>
    </source>
</reference>
<evidence type="ECO:0000256" key="4">
    <source>
        <dbReference type="ARBA" id="ARBA00022448"/>
    </source>
</evidence>
<keyword evidence="7" id="KW-0732">Signal</keyword>
<evidence type="ECO:0000313" key="16">
    <source>
        <dbReference type="Proteomes" id="UP000068603"/>
    </source>
</evidence>
<feature type="domain" description="Trimeric autotransporter adhesin YadA-like C-terminal membrane anchor" evidence="12">
    <location>
        <begin position="674"/>
        <end position="732"/>
    </location>
</feature>
<evidence type="ECO:0000256" key="1">
    <source>
        <dbReference type="ARBA" id="ARBA00004241"/>
    </source>
</evidence>
<feature type="domain" description="Trimeric autotransporter adhesin YadA-like head" evidence="13">
    <location>
        <begin position="15"/>
        <end position="41"/>
    </location>
</feature>
<evidence type="ECO:0000256" key="3">
    <source>
        <dbReference type="ARBA" id="ARBA00005848"/>
    </source>
</evidence>
<evidence type="ECO:0000256" key="5">
    <source>
        <dbReference type="ARBA" id="ARBA00022452"/>
    </source>
</evidence>
<evidence type="ECO:0000259" key="13">
    <source>
        <dbReference type="Pfam" id="PF05658"/>
    </source>
</evidence>
<dbReference type="Gene3D" id="3.30.1300.30">
    <property type="entry name" value="GSPII I/J protein-like"/>
    <property type="match status" value="1"/>
</dbReference>
<evidence type="ECO:0000256" key="9">
    <source>
        <dbReference type="ARBA" id="ARBA00023136"/>
    </source>
</evidence>
<dbReference type="Gene3D" id="2.150.10.10">
    <property type="entry name" value="Serralysin-like metalloprotease, C-terminal"/>
    <property type="match status" value="5"/>
</dbReference>
<evidence type="ECO:0000256" key="6">
    <source>
        <dbReference type="ARBA" id="ARBA00022692"/>
    </source>
</evidence>
<feature type="domain" description="Trimeric autotransporter adhesin YadA-like head" evidence="13">
    <location>
        <begin position="369"/>
        <end position="395"/>
    </location>
</feature>
<dbReference type="AlphaFoldDB" id="A0A107AB57"/>
<dbReference type="Gene3D" id="4.10.80.270">
    <property type="match status" value="1"/>
</dbReference>
<feature type="domain" description="Trimeric autotransporter adhesin YadA-like head" evidence="13">
    <location>
        <begin position="195"/>
        <end position="221"/>
    </location>
</feature>
<protein>
    <submittedName>
        <fullName evidence="15">Hemagluttinin domain protein</fullName>
    </submittedName>
</protein>
<feature type="domain" description="Trimeric autotransporter adhesin YadA-like stalk" evidence="14">
    <location>
        <begin position="294"/>
        <end position="331"/>
    </location>
</feature>
<keyword evidence="10" id="KW-0998">Cell outer membrane</keyword>
<keyword evidence="6" id="KW-0812">Transmembrane</keyword>
<sequence length="733" mass="69935">MKYFHANSTAADSQATGADSVAIGGNAQATTANSVALGANATTTANLGLAAYNPGTGALAGAAPVGEVSVGSAGAERRITNVAAGAAPTDAVNVSQLQAVSSQLNQVQNDALLWDPAANGGTGAFSAAHGGSGPNTITNVAAGALSPTSTDAVNGSQLYATNQNVTNVANAVDTIQNGGGIKYFRANSTAADSQALGADSVAIGPQAIAIGASSLAAGNGAQAAAANSLALGARSTVSVAGGIALGAGSVSDRAVLSGVGSIANGSHSIPFNTSDRSLLGAVSLGDATTNTYRQLTNVADGTQSQDAVTVRQLAGALSSFAVTGQMYFHANSTRADSLAVGAESVAVGPTTVVNGDNGVGIGNGAIVDATAPGGVAIGLRANSAQADAMALGSGATAAGAQSIAQGANASALNAGGVAFGSGAKSSAIDAVALGSGASATFANSVALGAGSLTTIGALNNYVAYGLGSPQSSAGEVNVGNRQITGLAAGRIGSDAVNVSQLDAVANRLSTLIDQRTSNTGGSFTSSPTGGNGAPAPTGSNASAGGLGAVASGASSTAVGNSSQATGNGSTAIGVGATSSGTGSVALGTGSSDGGRSGVLSVGSAASTRQVVNVAAGTEGTDAVNVNQLNAVSSALSTSVNNLGNQVSQMQQQIQQTDSMAREGIAATAAMASIPHMDRDSNFAMGVGTATFAGQKAMAVGMQARISENLKATLNGGFSGSQRVVGAGMLYQWK</sequence>
<accession>A0A107AB57</accession>
<evidence type="ECO:0000256" key="11">
    <source>
        <dbReference type="SAM" id="MobiDB-lite"/>
    </source>
</evidence>
<dbReference type="InterPro" id="IPR011049">
    <property type="entry name" value="Serralysin-like_metalloprot_C"/>
</dbReference>
<dbReference type="SUPFAM" id="SSF101967">
    <property type="entry name" value="Adhesin YadA, collagen-binding domain"/>
    <property type="match status" value="5"/>
</dbReference>
<comment type="similarity">
    <text evidence="3">Belongs to the autotransporter-2 (AT-2) (TC 1.B.40) family.</text>
</comment>
<dbReference type="Proteomes" id="UP000068603">
    <property type="component" value="Unassembled WGS sequence"/>
</dbReference>
<keyword evidence="4" id="KW-0813">Transport</keyword>
<name>A0A107AB57_9BURK</name>
<keyword evidence="5" id="KW-1134">Transmembrane beta strand</keyword>
<dbReference type="STRING" id="1503054.WT74_08930"/>
<evidence type="ECO:0000256" key="7">
    <source>
        <dbReference type="ARBA" id="ARBA00022729"/>
    </source>
</evidence>
<dbReference type="Pfam" id="PF05658">
    <property type="entry name" value="YadA_head"/>
    <property type="match status" value="6"/>
</dbReference>
<evidence type="ECO:0000256" key="8">
    <source>
        <dbReference type="ARBA" id="ARBA00022927"/>
    </source>
</evidence>
<dbReference type="Gene3D" id="1.20.5.170">
    <property type="match status" value="1"/>
</dbReference>
<dbReference type="Pfam" id="PF05662">
    <property type="entry name" value="YadA_stalk"/>
    <property type="match status" value="5"/>
</dbReference>
<dbReference type="SUPFAM" id="SSF54523">
    <property type="entry name" value="Pili subunits"/>
    <property type="match status" value="1"/>
</dbReference>
<proteinExistence type="inferred from homology"/>
<feature type="compositionally biased region" description="Low complexity" evidence="11">
    <location>
        <begin position="516"/>
        <end position="542"/>
    </location>
</feature>
<feature type="domain" description="Trimeric autotransporter adhesin YadA-like stalk" evidence="14">
    <location>
        <begin position="137"/>
        <end position="177"/>
    </location>
</feature>
<feature type="region of interest" description="Disordered" evidence="11">
    <location>
        <begin position="515"/>
        <end position="542"/>
    </location>
</feature>
<dbReference type="InterPro" id="IPR045584">
    <property type="entry name" value="Pilin-like"/>
</dbReference>
<keyword evidence="8" id="KW-0653">Protein transport</keyword>
<dbReference type="EMBL" id="LPHB01000040">
    <property type="protein sequence ID" value="KWA62805.1"/>
    <property type="molecule type" value="Genomic_DNA"/>
</dbReference>
<comment type="subcellular location">
    <subcellularLocation>
        <location evidence="2">Cell outer membrane</location>
    </subcellularLocation>
    <subcellularLocation>
        <location evidence="1">Cell surface</location>
    </subcellularLocation>
</comment>
<feature type="domain" description="Trimeric autotransporter adhesin YadA-like head" evidence="13">
    <location>
        <begin position="426"/>
        <end position="451"/>
    </location>
</feature>
<dbReference type="GO" id="GO:0009986">
    <property type="term" value="C:cell surface"/>
    <property type="evidence" value="ECO:0007669"/>
    <property type="project" value="UniProtKB-SubCell"/>
</dbReference>
<dbReference type="Pfam" id="PF03895">
    <property type="entry name" value="YadA_anchor"/>
    <property type="match status" value="1"/>
</dbReference>
<feature type="domain" description="Trimeric autotransporter adhesin YadA-like head" evidence="13">
    <location>
        <begin position="564"/>
        <end position="590"/>
    </location>
</feature>
<evidence type="ECO:0000256" key="10">
    <source>
        <dbReference type="ARBA" id="ARBA00023237"/>
    </source>
</evidence>
<dbReference type="GO" id="GO:0009279">
    <property type="term" value="C:cell outer membrane"/>
    <property type="evidence" value="ECO:0007669"/>
    <property type="project" value="UniProtKB-SubCell"/>
</dbReference>
<feature type="domain" description="Trimeric autotransporter adhesin YadA-like head" evidence="13">
    <location>
        <begin position="339"/>
        <end position="365"/>
    </location>
</feature>
<gene>
    <name evidence="15" type="ORF">WT44_14315</name>
</gene>
<evidence type="ECO:0000256" key="2">
    <source>
        <dbReference type="ARBA" id="ARBA00004442"/>
    </source>
</evidence>
<organism evidence="15">
    <name type="scientific">Burkholderia stagnalis</name>
    <dbReference type="NCBI Taxonomy" id="1503054"/>
    <lineage>
        <taxon>Bacteria</taxon>
        <taxon>Pseudomonadati</taxon>
        <taxon>Pseudomonadota</taxon>
        <taxon>Betaproteobacteria</taxon>
        <taxon>Burkholderiales</taxon>
        <taxon>Burkholderiaceae</taxon>
        <taxon>Burkholderia</taxon>
        <taxon>Burkholderia cepacia complex</taxon>
    </lineage>
</organism>
<feature type="domain" description="Trimeric autotransporter adhesin YadA-like stalk" evidence="14">
    <location>
        <begin position="78"/>
        <end position="107"/>
    </location>
</feature>